<protein>
    <submittedName>
        <fullName evidence="1">Uncharacterized protein</fullName>
    </submittedName>
</protein>
<evidence type="ECO:0000313" key="1">
    <source>
        <dbReference type="EMBL" id="KAK8722535.1"/>
    </source>
</evidence>
<reference evidence="1 2" key="1">
    <citation type="journal article" date="2024" name="BMC Genomics">
        <title>Genome assembly of redclaw crayfish (Cherax quadricarinatus) provides insights into its immune adaptation and hypoxia tolerance.</title>
        <authorList>
            <person name="Liu Z."/>
            <person name="Zheng J."/>
            <person name="Li H."/>
            <person name="Fang K."/>
            <person name="Wang S."/>
            <person name="He J."/>
            <person name="Zhou D."/>
            <person name="Weng S."/>
            <person name="Chi M."/>
            <person name="Gu Z."/>
            <person name="He J."/>
            <person name="Li F."/>
            <person name="Wang M."/>
        </authorList>
    </citation>
    <scope>NUCLEOTIDE SEQUENCE [LARGE SCALE GENOMIC DNA]</scope>
    <source>
        <strain evidence="1">ZL_2023a</strain>
    </source>
</reference>
<gene>
    <name evidence="1" type="ORF">OTU49_012258</name>
</gene>
<accession>A0AAW0W069</accession>
<comment type="caution">
    <text evidence="1">The sequence shown here is derived from an EMBL/GenBank/DDBJ whole genome shotgun (WGS) entry which is preliminary data.</text>
</comment>
<dbReference type="AlphaFoldDB" id="A0AAW0W069"/>
<proteinExistence type="predicted"/>
<organism evidence="1 2">
    <name type="scientific">Cherax quadricarinatus</name>
    <name type="common">Australian red claw crayfish</name>
    <dbReference type="NCBI Taxonomy" id="27406"/>
    <lineage>
        <taxon>Eukaryota</taxon>
        <taxon>Metazoa</taxon>
        <taxon>Ecdysozoa</taxon>
        <taxon>Arthropoda</taxon>
        <taxon>Crustacea</taxon>
        <taxon>Multicrustacea</taxon>
        <taxon>Malacostraca</taxon>
        <taxon>Eumalacostraca</taxon>
        <taxon>Eucarida</taxon>
        <taxon>Decapoda</taxon>
        <taxon>Pleocyemata</taxon>
        <taxon>Astacidea</taxon>
        <taxon>Parastacoidea</taxon>
        <taxon>Parastacidae</taxon>
        <taxon>Cherax</taxon>
    </lineage>
</organism>
<dbReference type="Proteomes" id="UP001445076">
    <property type="component" value="Unassembled WGS sequence"/>
</dbReference>
<evidence type="ECO:0000313" key="2">
    <source>
        <dbReference type="Proteomes" id="UP001445076"/>
    </source>
</evidence>
<sequence>MTSSTHYNSADVIQEFIKYISKHPDETVVLNVQSMLMEIPQKIDLRPRASSTTVGIFLPPSKLRMGKHRRCSVKRLTRSCIRRQKRPGILSREAIDATLHKKILSYEALVIKE</sequence>
<dbReference type="EMBL" id="JARKIK010000095">
    <property type="protein sequence ID" value="KAK8722535.1"/>
    <property type="molecule type" value="Genomic_DNA"/>
</dbReference>
<name>A0AAW0W069_CHEQU</name>
<keyword evidence="2" id="KW-1185">Reference proteome</keyword>